<sequence length="99" mass="11109">MPGKRVKPIKALKINDRLMACKPRNARKADKNPNEDTLVNSGLFRDPAKKKKKKSTAPTSSGRICKKSRSAGKDHLGKPRKRKKSGKVKADKQYLARQK</sequence>
<dbReference type="EMBL" id="ML120395">
    <property type="protein sequence ID" value="RPA98560.1"/>
    <property type="molecule type" value="Genomic_DNA"/>
</dbReference>
<protein>
    <submittedName>
        <fullName evidence="2">Uncharacterized protein</fullName>
    </submittedName>
</protein>
<feature type="region of interest" description="Disordered" evidence="1">
    <location>
        <begin position="1"/>
        <end position="99"/>
    </location>
</feature>
<feature type="compositionally biased region" description="Basic residues" evidence="1">
    <location>
        <begin position="78"/>
        <end position="87"/>
    </location>
</feature>
<keyword evidence="3" id="KW-1185">Reference proteome</keyword>
<dbReference type="Proteomes" id="UP000276215">
    <property type="component" value="Unassembled WGS sequence"/>
</dbReference>
<feature type="compositionally biased region" description="Basic residues" evidence="1">
    <location>
        <begin position="1"/>
        <end position="10"/>
    </location>
</feature>
<dbReference type="AlphaFoldDB" id="A0A3N4JQY6"/>
<feature type="compositionally biased region" description="Basic and acidic residues" evidence="1">
    <location>
        <begin position="88"/>
        <end position="99"/>
    </location>
</feature>
<evidence type="ECO:0000313" key="3">
    <source>
        <dbReference type="Proteomes" id="UP000276215"/>
    </source>
</evidence>
<proteinExistence type="predicted"/>
<reference evidence="2 3" key="1">
    <citation type="journal article" date="2018" name="Nat. Ecol. Evol.">
        <title>Pezizomycetes genomes reveal the molecular basis of ectomycorrhizal truffle lifestyle.</title>
        <authorList>
            <person name="Murat C."/>
            <person name="Payen T."/>
            <person name="Noel B."/>
            <person name="Kuo A."/>
            <person name="Morin E."/>
            <person name="Chen J."/>
            <person name="Kohler A."/>
            <person name="Krizsan K."/>
            <person name="Balestrini R."/>
            <person name="Da Silva C."/>
            <person name="Montanini B."/>
            <person name="Hainaut M."/>
            <person name="Levati E."/>
            <person name="Barry K.W."/>
            <person name="Belfiori B."/>
            <person name="Cichocki N."/>
            <person name="Clum A."/>
            <person name="Dockter R.B."/>
            <person name="Fauchery L."/>
            <person name="Guy J."/>
            <person name="Iotti M."/>
            <person name="Le Tacon F."/>
            <person name="Lindquist E.A."/>
            <person name="Lipzen A."/>
            <person name="Malagnac F."/>
            <person name="Mello A."/>
            <person name="Molinier V."/>
            <person name="Miyauchi S."/>
            <person name="Poulain J."/>
            <person name="Riccioni C."/>
            <person name="Rubini A."/>
            <person name="Sitrit Y."/>
            <person name="Splivallo R."/>
            <person name="Traeger S."/>
            <person name="Wang M."/>
            <person name="Zifcakova L."/>
            <person name="Wipf D."/>
            <person name="Zambonelli A."/>
            <person name="Paolocci F."/>
            <person name="Nowrousian M."/>
            <person name="Ottonello S."/>
            <person name="Baldrian P."/>
            <person name="Spatafora J.W."/>
            <person name="Henrissat B."/>
            <person name="Nagy L.G."/>
            <person name="Aury J.M."/>
            <person name="Wincker P."/>
            <person name="Grigoriev I.V."/>
            <person name="Bonfante P."/>
            <person name="Martin F.M."/>
        </authorList>
    </citation>
    <scope>NUCLEOTIDE SEQUENCE [LARGE SCALE GENOMIC DNA]</scope>
    <source>
        <strain evidence="2 3">120613-1</strain>
    </source>
</reference>
<name>A0A3N4JQY6_9PEZI</name>
<evidence type="ECO:0000313" key="2">
    <source>
        <dbReference type="EMBL" id="RPA98560.1"/>
    </source>
</evidence>
<gene>
    <name evidence="2" type="ORF">L873DRAFT_1808232</name>
</gene>
<evidence type="ECO:0000256" key="1">
    <source>
        <dbReference type="SAM" id="MobiDB-lite"/>
    </source>
</evidence>
<organism evidence="2 3">
    <name type="scientific">Choiromyces venosus 120613-1</name>
    <dbReference type="NCBI Taxonomy" id="1336337"/>
    <lineage>
        <taxon>Eukaryota</taxon>
        <taxon>Fungi</taxon>
        <taxon>Dikarya</taxon>
        <taxon>Ascomycota</taxon>
        <taxon>Pezizomycotina</taxon>
        <taxon>Pezizomycetes</taxon>
        <taxon>Pezizales</taxon>
        <taxon>Tuberaceae</taxon>
        <taxon>Choiromyces</taxon>
    </lineage>
</organism>
<accession>A0A3N4JQY6</accession>